<dbReference type="InterPro" id="IPR036291">
    <property type="entry name" value="NAD(P)-bd_dom_sf"/>
</dbReference>
<dbReference type="PRINTS" id="PR00081">
    <property type="entry name" value="GDHRDH"/>
</dbReference>
<sequence length="273" mass="29473">MSSGKKVVFITGANTGLGLESVKALLKSSTEYEIVVGSRKIENGDNAIKELKKEIPNAKSSLSVVQVDIESDESIQKARDSIDSQFGRLDVLVNNAGGNFEPEVQNGKLSYREGWNKSWNVNVAGTMVLTSELVPLLLKSSDPRLLFITSGTAPLSEHDKADTPPTKAINGSPAAGWPKVKLMNPITMYRSSKTGMNMAVREWHRILKNDGVKVWAVSPGFLATGISGIGAEQLKKIGAQDPAVGGEFIRDVIQGERDADVGKAIRKDSIQPW</sequence>
<dbReference type="OrthoDB" id="1933717at2759"/>
<dbReference type="EMBL" id="KB446543">
    <property type="protein sequence ID" value="EME41055.1"/>
    <property type="molecule type" value="Genomic_DNA"/>
</dbReference>
<accession>N1PHN1</accession>
<dbReference type="OMA" id="REWHRML"/>
<protein>
    <submittedName>
        <fullName evidence="4">Uncharacterized protein</fullName>
    </submittedName>
</protein>
<dbReference type="PANTHER" id="PTHR43008:SF8">
    <property type="entry name" value="BENZIL REDUCTASE ((S)-BENZOIN FORMING) IRC24"/>
    <property type="match status" value="1"/>
</dbReference>
<reference evidence="4 5" key="2">
    <citation type="journal article" date="2012" name="PLoS Pathog.">
        <title>Diverse lifestyles and strategies of plant pathogenesis encoded in the genomes of eighteen Dothideomycetes fungi.</title>
        <authorList>
            <person name="Ohm R.A."/>
            <person name="Feau N."/>
            <person name="Henrissat B."/>
            <person name="Schoch C.L."/>
            <person name="Horwitz B.A."/>
            <person name="Barry K.W."/>
            <person name="Condon B.J."/>
            <person name="Copeland A.C."/>
            <person name="Dhillon B."/>
            <person name="Glaser F."/>
            <person name="Hesse C.N."/>
            <person name="Kosti I."/>
            <person name="LaButti K."/>
            <person name="Lindquist E.A."/>
            <person name="Lucas S."/>
            <person name="Salamov A.A."/>
            <person name="Bradshaw R.E."/>
            <person name="Ciuffetti L."/>
            <person name="Hamelin R.C."/>
            <person name="Kema G.H.J."/>
            <person name="Lawrence C."/>
            <person name="Scott J.A."/>
            <person name="Spatafora J.W."/>
            <person name="Turgeon B.G."/>
            <person name="de Wit P.J.G.M."/>
            <person name="Zhong S."/>
            <person name="Goodwin S.B."/>
            <person name="Grigoriev I.V."/>
        </authorList>
    </citation>
    <scope>NUCLEOTIDE SEQUENCE [LARGE SCALE GENOMIC DNA]</scope>
    <source>
        <strain evidence="5">NZE10 / CBS 128990</strain>
    </source>
</reference>
<evidence type="ECO:0000256" key="3">
    <source>
        <dbReference type="ARBA" id="ARBA00023002"/>
    </source>
</evidence>
<gene>
    <name evidence="4" type="ORF">DOTSEDRAFT_74554</name>
</gene>
<evidence type="ECO:0000313" key="4">
    <source>
        <dbReference type="EMBL" id="EME41055.1"/>
    </source>
</evidence>
<evidence type="ECO:0000256" key="1">
    <source>
        <dbReference type="ARBA" id="ARBA00004685"/>
    </source>
</evidence>
<comment type="pathway">
    <text evidence="1">Mycotoxin biosynthesis.</text>
</comment>
<dbReference type="GO" id="GO:0050664">
    <property type="term" value="F:oxidoreductase activity, acting on NAD(P)H, oxygen as acceptor"/>
    <property type="evidence" value="ECO:0007669"/>
    <property type="project" value="TreeGrafter"/>
</dbReference>
<dbReference type="Proteomes" id="UP000016933">
    <property type="component" value="Unassembled WGS sequence"/>
</dbReference>
<dbReference type="HOGENOM" id="CLU_010194_9_0_1"/>
<organism evidence="4 5">
    <name type="scientific">Dothistroma septosporum (strain NZE10 / CBS 128990)</name>
    <name type="common">Red band needle blight fungus</name>
    <name type="synonym">Mycosphaerella pini</name>
    <dbReference type="NCBI Taxonomy" id="675120"/>
    <lineage>
        <taxon>Eukaryota</taxon>
        <taxon>Fungi</taxon>
        <taxon>Dikarya</taxon>
        <taxon>Ascomycota</taxon>
        <taxon>Pezizomycotina</taxon>
        <taxon>Dothideomycetes</taxon>
        <taxon>Dothideomycetidae</taxon>
        <taxon>Mycosphaerellales</taxon>
        <taxon>Mycosphaerellaceae</taxon>
        <taxon>Dothistroma</taxon>
    </lineage>
</organism>
<evidence type="ECO:0000313" key="5">
    <source>
        <dbReference type="Proteomes" id="UP000016933"/>
    </source>
</evidence>
<dbReference type="GO" id="GO:0016616">
    <property type="term" value="F:oxidoreductase activity, acting on the CH-OH group of donors, NAD or NADP as acceptor"/>
    <property type="evidence" value="ECO:0007669"/>
    <property type="project" value="UniProtKB-ARBA"/>
</dbReference>
<dbReference type="InterPro" id="IPR002347">
    <property type="entry name" value="SDR_fam"/>
</dbReference>
<proteinExistence type="inferred from homology"/>
<dbReference type="Gene3D" id="3.40.50.720">
    <property type="entry name" value="NAD(P)-binding Rossmann-like Domain"/>
    <property type="match status" value="1"/>
</dbReference>
<dbReference type="AlphaFoldDB" id="N1PHN1"/>
<dbReference type="eggNOG" id="KOG1611">
    <property type="taxonomic scope" value="Eukaryota"/>
</dbReference>
<name>N1PHN1_DOTSN</name>
<comment type="similarity">
    <text evidence="2">Belongs to the short-chain dehydrogenases/reductases (SDR) family.</text>
</comment>
<keyword evidence="3" id="KW-0560">Oxidoreductase</keyword>
<dbReference type="Pfam" id="PF00106">
    <property type="entry name" value="adh_short"/>
    <property type="match status" value="1"/>
</dbReference>
<dbReference type="PANTHER" id="PTHR43008">
    <property type="entry name" value="BENZIL REDUCTASE"/>
    <property type="match status" value="1"/>
</dbReference>
<dbReference type="SUPFAM" id="SSF51735">
    <property type="entry name" value="NAD(P)-binding Rossmann-fold domains"/>
    <property type="match status" value="1"/>
</dbReference>
<evidence type="ECO:0000256" key="2">
    <source>
        <dbReference type="ARBA" id="ARBA00006484"/>
    </source>
</evidence>
<keyword evidence="5" id="KW-1185">Reference proteome</keyword>
<reference evidence="5" key="1">
    <citation type="journal article" date="2012" name="PLoS Genet.">
        <title>The genomes of the fungal plant pathogens Cladosporium fulvum and Dothistroma septosporum reveal adaptation to different hosts and lifestyles but also signatures of common ancestry.</title>
        <authorList>
            <person name="de Wit P.J.G.M."/>
            <person name="van der Burgt A."/>
            <person name="Oekmen B."/>
            <person name="Stergiopoulos I."/>
            <person name="Abd-Elsalam K.A."/>
            <person name="Aerts A.L."/>
            <person name="Bahkali A.H."/>
            <person name="Beenen H.G."/>
            <person name="Chettri P."/>
            <person name="Cox M.P."/>
            <person name="Datema E."/>
            <person name="de Vries R.P."/>
            <person name="Dhillon B."/>
            <person name="Ganley A.R."/>
            <person name="Griffiths S.A."/>
            <person name="Guo Y."/>
            <person name="Hamelin R.C."/>
            <person name="Henrissat B."/>
            <person name="Kabir M.S."/>
            <person name="Jashni M.K."/>
            <person name="Kema G."/>
            <person name="Klaubauf S."/>
            <person name="Lapidus A."/>
            <person name="Levasseur A."/>
            <person name="Lindquist E."/>
            <person name="Mehrabi R."/>
            <person name="Ohm R.A."/>
            <person name="Owen T.J."/>
            <person name="Salamov A."/>
            <person name="Schwelm A."/>
            <person name="Schijlen E."/>
            <person name="Sun H."/>
            <person name="van den Burg H.A."/>
            <person name="van Ham R.C.H.J."/>
            <person name="Zhang S."/>
            <person name="Goodwin S.B."/>
            <person name="Grigoriev I.V."/>
            <person name="Collemare J."/>
            <person name="Bradshaw R.E."/>
        </authorList>
    </citation>
    <scope>NUCLEOTIDE SEQUENCE [LARGE SCALE GENOMIC DNA]</scope>
    <source>
        <strain evidence="5">NZE10 / CBS 128990</strain>
    </source>
</reference>